<keyword evidence="3" id="KW-0964">Secreted</keyword>
<gene>
    <name evidence="9" type="ORF">OSB04_un001504</name>
</gene>
<evidence type="ECO:0000256" key="7">
    <source>
        <dbReference type="SAM" id="SignalP"/>
    </source>
</evidence>
<comment type="similarity">
    <text evidence="6">Belongs to the PMEI family.</text>
</comment>
<evidence type="ECO:0000313" key="9">
    <source>
        <dbReference type="EMBL" id="KAJ9535382.1"/>
    </source>
</evidence>
<keyword evidence="2" id="KW-0052">Apoplast</keyword>
<keyword evidence="4 7" id="KW-0732">Signal</keyword>
<dbReference type="PANTHER" id="PTHR31080:SF158">
    <property type="entry name" value="PLANT INVERTASE_PECTIN METHYLESTERASE INHIBITOR SUPERFAMILY PROTEIN"/>
    <property type="match status" value="1"/>
</dbReference>
<feature type="signal peptide" evidence="7">
    <location>
        <begin position="1"/>
        <end position="23"/>
    </location>
</feature>
<dbReference type="Proteomes" id="UP001172457">
    <property type="component" value="Unassembled WGS sequence"/>
</dbReference>
<evidence type="ECO:0000313" key="10">
    <source>
        <dbReference type="Proteomes" id="UP001172457"/>
    </source>
</evidence>
<evidence type="ECO:0000256" key="5">
    <source>
        <dbReference type="ARBA" id="ARBA00023157"/>
    </source>
</evidence>
<dbReference type="GO" id="GO:0048046">
    <property type="term" value="C:apoplast"/>
    <property type="evidence" value="ECO:0007669"/>
    <property type="project" value="UniProtKB-SubCell"/>
</dbReference>
<evidence type="ECO:0000259" key="8">
    <source>
        <dbReference type="SMART" id="SM00856"/>
    </source>
</evidence>
<dbReference type="AlphaFoldDB" id="A0AA38VUL4"/>
<evidence type="ECO:0000256" key="3">
    <source>
        <dbReference type="ARBA" id="ARBA00022525"/>
    </source>
</evidence>
<comment type="subcellular location">
    <subcellularLocation>
        <location evidence="1">Secreted</location>
        <location evidence="1">Extracellular space</location>
        <location evidence="1">Apoplast</location>
    </subcellularLocation>
</comment>
<comment type="caution">
    <text evidence="9">The sequence shown here is derived from an EMBL/GenBank/DDBJ whole genome shotgun (WGS) entry which is preliminary data.</text>
</comment>
<evidence type="ECO:0000256" key="1">
    <source>
        <dbReference type="ARBA" id="ARBA00004271"/>
    </source>
</evidence>
<protein>
    <recommendedName>
        <fullName evidence="8">Pectinesterase inhibitor domain-containing protein</fullName>
    </recommendedName>
</protein>
<name>A0AA38VUL4_9ASTR</name>
<dbReference type="InterPro" id="IPR051955">
    <property type="entry name" value="PME_Inhibitor"/>
</dbReference>
<keyword evidence="5" id="KW-1015">Disulfide bond</keyword>
<proteinExistence type="inferred from homology"/>
<dbReference type="Pfam" id="PF04043">
    <property type="entry name" value="PMEI"/>
    <property type="match status" value="1"/>
</dbReference>
<accession>A0AA38VUL4</accession>
<dbReference type="InterPro" id="IPR006501">
    <property type="entry name" value="Pectinesterase_inhib_dom"/>
</dbReference>
<feature type="domain" description="Pectinesterase inhibitor" evidence="8">
    <location>
        <begin position="28"/>
        <end position="182"/>
    </location>
</feature>
<keyword evidence="10" id="KW-1185">Reference proteome</keyword>
<dbReference type="EMBL" id="JARYMX010000282">
    <property type="protein sequence ID" value="KAJ9535382.1"/>
    <property type="molecule type" value="Genomic_DNA"/>
</dbReference>
<evidence type="ECO:0000256" key="2">
    <source>
        <dbReference type="ARBA" id="ARBA00022523"/>
    </source>
</evidence>
<evidence type="ECO:0000256" key="6">
    <source>
        <dbReference type="ARBA" id="ARBA00038471"/>
    </source>
</evidence>
<dbReference type="SUPFAM" id="SSF101148">
    <property type="entry name" value="Plant invertase/pectin methylesterase inhibitor"/>
    <property type="match status" value="1"/>
</dbReference>
<evidence type="ECO:0000256" key="4">
    <source>
        <dbReference type="ARBA" id="ARBA00022729"/>
    </source>
</evidence>
<dbReference type="CDD" id="cd15798">
    <property type="entry name" value="PMEI-like_3"/>
    <property type="match status" value="1"/>
</dbReference>
<feature type="chain" id="PRO_5041375112" description="Pectinesterase inhibitor domain-containing protein" evidence="7">
    <location>
        <begin position="24"/>
        <end position="191"/>
    </location>
</feature>
<sequence length="191" mass="21041">MAYAQALLATFVLLSWLARQSCSWTSESYDNYVIEACSVTRYQDLCIDSLASYSNTAKKDPSKWARAGVSVTIGEAKNTTRYLVGLKKKNHLKGRNRLALSDCVDVMQDSLDNLHQSLGVLRTLSDEVFETQMEDITTWISSALTDEDTCLDGFGGQNGKHVKLLARKVTRVSYFTSNALALVTKLASAGP</sequence>
<dbReference type="Gene3D" id="1.20.140.40">
    <property type="entry name" value="Invertase/pectin methylesterase inhibitor family protein"/>
    <property type="match status" value="1"/>
</dbReference>
<dbReference type="PANTHER" id="PTHR31080">
    <property type="entry name" value="PECTINESTERASE INHIBITOR-LIKE"/>
    <property type="match status" value="1"/>
</dbReference>
<reference evidence="9" key="1">
    <citation type="submission" date="2023-03" db="EMBL/GenBank/DDBJ databases">
        <title>Chromosome-scale reference genome and RAD-based genetic map of yellow starthistle (Centaurea solstitialis) reveal putative structural variation and QTLs associated with invader traits.</title>
        <authorList>
            <person name="Reatini B."/>
            <person name="Cang F.A."/>
            <person name="Jiang Q."/>
            <person name="Mckibben M.T.W."/>
            <person name="Barker M.S."/>
            <person name="Rieseberg L.H."/>
            <person name="Dlugosch K.M."/>
        </authorList>
    </citation>
    <scope>NUCLEOTIDE SEQUENCE</scope>
    <source>
        <strain evidence="9">CAN-66</strain>
        <tissue evidence="9">Leaf</tissue>
    </source>
</reference>
<dbReference type="GO" id="GO:0004857">
    <property type="term" value="F:enzyme inhibitor activity"/>
    <property type="evidence" value="ECO:0007669"/>
    <property type="project" value="InterPro"/>
</dbReference>
<dbReference type="InterPro" id="IPR035513">
    <property type="entry name" value="Invertase/methylesterase_inhib"/>
</dbReference>
<organism evidence="9 10">
    <name type="scientific">Centaurea solstitialis</name>
    <name type="common">yellow star-thistle</name>
    <dbReference type="NCBI Taxonomy" id="347529"/>
    <lineage>
        <taxon>Eukaryota</taxon>
        <taxon>Viridiplantae</taxon>
        <taxon>Streptophyta</taxon>
        <taxon>Embryophyta</taxon>
        <taxon>Tracheophyta</taxon>
        <taxon>Spermatophyta</taxon>
        <taxon>Magnoliopsida</taxon>
        <taxon>eudicotyledons</taxon>
        <taxon>Gunneridae</taxon>
        <taxon>Pentapetalae</taxon>
        <taxon>asterids</taxon>
        <taxon>campanulids</taxon>
        <taxon>Asterales</taxon>
        <taxon>Asteraceae</taxon>
        <taxon>Carduoideae</taxon>
        <taxon>Cardueae</taxon>
        <taxon>Centaureinae</taxon>
        <taxon>Centaurea</taxon>
    </lineage>
</organism>
<dbReference type="NCBIfam" id="TIGR01614">
    <property type="entry name" value="PME_inhib"/>
    <property type="match status" value="1"/>
</dbReference>
<dbReference type="FunFam" id="1.20.140.40:FF:000006">
    <property type="entry name" value="Pectinesterase inhibitor 3"/>
    <property type="match status" value="1"/>
</dbReference>
<dbReference type="SMART" id="SM00856">
    <property type="entry name" value="PMEI"/>
    <property type="match status" value="1"/>
</dbReference>